<protein>
    <submittedName>
        <fullName evidence="5">(Mediterranean fruit fly) hypothetical protein</fullName>
    </submittedName>
</protein>
<keyword evidence="2" id="KW-0090">Biological rhythms</keyword>
<dbReference type="Pfam" id="PF06585">
    <property type="entry name" value="JHBP"/>
    <property type="match status" value="1"/>
</dbReference>
<evidence type="ECO:0000256" key="4">
    <source>
        <dbReference type="SAM" id="SignalP"/>
    </source>
</evidence>
<feature type="signal peptide" evidence="4">
    <location>
        <begin position="1"/>
        <end position="21"/>
    </location>
</feature>
<dbReference type="AlphaFoldDB" id="A0A811TY24"/>
<dbReference type="InterPro" id="IPR038606">
    <property type="entry name" value="To_sf"/>
</dbReference>
<dbReference type="Gene3D" id="3.15.10.30">
    <property type="entry name" value="Haemolymph juvenile hormone binding protein"/>
    <property type="match status" value="1"/>
</dbReference>
<evidence type="ECO:0000313" key="5">
    <source>
        <dbReference type="EMBL" id="CAD6991744.1"/>
    </source>
</evidence>
<comment type="caution">
    <text evidence="5">The sequence shown here is derived from an EMBL/GenBank/DDBJ whole genome shotgun (WGS) entry which is preliminary data.</text>
</comment>
<dbReference type="PANTHER" id="PTHR11008:SF40">
    <property type="entry name" value="PROTEIN TAKEOUT"/>
    <property type="match status" value="1"/>
</dbReference>
<proteinExistence type="inferred from homology"/>
<comment type="similarity">
    <text evidence="3">Belongs to the TO family.</text>
</comment>
<sequence length="248" mass="27746">MFEINKIILTLLSLLALEVMAKFPTDPKPCKYGDKTCIMSTIEYLMQEKSQGFASLNLVKTEPLKVAKIVIKQGAESPVNIDLTFTNNDLVGFSKIKMVDVKGFGKNLATKHELYCTASTLSLIGDYSIKGRVLVLPITGTGISNITMVDSKIRIQFVGSPAEKSDGVYMDIKSVRMSVEPGKMIFNFGNLFNGDKILGETMNAFLNENWKEIYQEVRATFTKAFAQIFSSVINTVFSKYPYEKYFTE</sequence>
<keyword evidence="6" id="KW-1185">Reference proteome</keyword>
<dbReference type="OrthoDB" id="8190514at2759"/>
<name>A0A811TY24_CERCA</name>
<organism evidence="5 6">
    <name type="scientific">Ceratitis capitata</name>
    <name type="common">Mediterranean fruit fly</name>
    <name type="synonym">Tephritis capitata</name>
    <dbReference type="NCBI Taxonomy" id="7213"/>
    <lineage>
        <taxon>Eukaryota</taxon>
        <taxon>Metazoa</taxon>
        <taxon>Ecdysozoa</taxon>
        <taxon>Arthropoda</taxon>
        <taxon>Hexapoda</taxon>
        <taxon>Insecta</taxon>
        <taxon>Pterygota</taxon>
        <taxon>Neoptera</taxon>
        <taxon>Endopterygota</taxon>
        <taxon>Diptera</taxon>
        <taxon>Brachycera</taxon>
        <taxon>Muscomorpha</taxon>
        <taxon>Tephritoidea</taxon>
        <taxon>Tephritidae</taxon>
        <taxon>Ceratitis</taxon>
        <taxon>Ceratitis</taxon>
    </lineage>
</organism>
<evidence type="ECO:0000256" key="3">
    <source>
        <dbReference type="ARBA" id="ARBA00060902"/>
    </source>
</evidence>
<keyword evidence="1 4" id="KW-0732">Signal</keyword>
<dbReference type="EMBL" id="CAJHJT010000001">
    <property type="protein sequence ID" value="CAD6991744.1"/>
    <property type="molecule type" value="Genomic_DNA"/>
</dbReference>
<dbReference type="InterPro" id="IPR010562">
    <property type="entry name" value="Haemolymph_juvenile_hormone-bd"/>
</dbReference>
<evidence type="ECO:0000256" key="2">
    <source>
        <dbReference type="ARBA" id="ARBA00023108"/>
    </source>
</evidence>
<gene>
    <name evidence="5" type="ORF">CCAP1982_LOCUS655</name>
</gene>
<dbReference type="FunFam" id="3.15.10.30:FF:000001">
    <property type="entry name" value="Takeout-like protein 1"/>
    <property type="match status" value="1"/>
</dbReference>
<dbReference type="Proteomes" id="UP000606786">
    <property type="component" value="Unassembled WGS sequence"/>
</dbReference>
<dbReference type="GO" id="GO:0005615">
    <property type="term" value="C:extracellular space"/>
    <property type="evidence" value="ECO:0007669"/>
    <property type="project" value="TreeGrafter"/>
</dbReference>
<dbReference type="PANTHER" id="PTHR11008">
    <property type="entry name" value="PROTEIN TAKEOUT-LIKE PROTEIN"/>
    <property type="match status" value="1"/>
</dbReference>
<dbReference type="SMART" id="SM00700">
    <property type="entry name" value="JHBP"/>
    <property type="match status" value="1"/>
</dbReference>
<reference evidence="5" key="1">
    <citation type="submission" date="2020-11" db="EMBL/GenBank/DDBJ databases">
        <authorList>
            <person name="Whitehead M."/>
        </authorList>
    </citation>
    <scope>NUCLEOTIDE SEQUENCE</scope>
    <source>
        <strain evidence="5">EGII</strain>
    </source>
</reference>
<dbReference type="KEGG" id="ccat:101463142"/>
<evidence type="ECO:0000313" key="6">
    <source>
        <dbReference type="Proteomes" id="UP000606786"/>
    </source>
</evidence>
<dbReference type="GO" id="GO:0007623">
    <property type="term" value="P:circadian rhythm"/>
    <property type="evidence" value="ECO:0007669"/>
    <property type="project" value="UniProtKB-ARBA"/>
</dbReference>
<accession>A0A811TY24</accession>
<evidence type="ECO:0000256" key="1">
    <source>
        <dbReference type="ARBA" id="ARBA00022729"/>
    </source>
</evidence>
<feature type="chain" id="PRO_5032744272" evidence="4">
    <location>
        <begin position="22"/>
        <end position="248"/>
    </location>
</feature>